<sequence>MKTHSSSQWAAGSRSRTCLADIAYAFLDGLLPGVWVGTRRWLDLLGLGVTAATDGDSTVDGIGNPGRGA</sequence>
<accession>A0A6V8LFM8</accession>
<keyword evidence="2" id="KW-1185">Reference proteome</keyword>
<comment type="caution">
    <text evidence="1">The sequence shown here is derived from an EMBL/GenBank/DDBJ whole genome shotgun (WGS) entry which is preliminary data.</text>
</comment>
<evidence type="ECO:0000313" key="2">
    <source>
        <dbReference type="Proteomes" id="UP000482960"/>
    </source>
</evidence>
<dbReference type="AlphaFoldDB" id="A0A6V8LFM8"/>
<dbReference type="EMBL" id="BLPG01000001">
    <property type="protein sequence ID" value="GFJ92857.1"/>
    <property type="molecule type" value="Genomic_DNA"/>
</dbReference>
<organism evidence="1 2">
    <name type="scientific">Phytohabitans rumicis</name>
    <dbReference type="NCBI Taxonomy" id="1076125"/>
    <lineage>
        <taxon>Bacteria</taxon>
        <taxon>Bacillati</taxon>
        <taxon>Actinomycetota</taxon>
        <taxon>Actinomycetes</taxon>
        <taxon>Micromonosporales</taxon>
        <taxon>Micromonosporaceae</taxon>
    </lineage>
</organism>
<evidence type="ECO:0000313" key="1">
    <source>
        <dbReference type="EMBL" id="GFJ92857.1"/>
    </source>
</evidence>
<dbReference type="Proteomes" id="UP000482960">
    <property type="component" value="Unassembled WGS sequence"/>
</dbReference>
<reference evidence="1 2" key="1">
    <citation type="submission" date="2020-03" db="EMBL/GenBank/DDBJ databases">
        <title>Whole genome shotgun sequence of Phytohabitans rumicis NBRC 108638.</title>
        <authorList>
            <person name="Komaki H."/>
            <person name="Tamura T."/>
        </authorList>
    </citation>
    <scope>NUCLEOTIDE SEQUENCE [LARGE SCALE GENOMIC DNA]</scope>
    <source>
        <strain evidence="1 2">NBRC 108638</strain>
    </source>
</reference>
<name>A0A6V8LFM8_9ACTN</name>
<protein>
    <submittedName>
        <fullName evidence="1">Uncharacterized protein</fullName>
    </submittedName>
</protein>
<gene>
    <name evidence="1" type="ORF">Prum_064990</name>
</gene>
<proteinExistence type="predicted"/>
<reference evidence="1 2" key="2">
    <citation type="submission" date="2020-03" db="EMBL/GenBank/DDBJ databases">
        <authorList>
            <person name="Ichikawa N."/>
            <person name="Kimura A."/>
            <person name="Kitahashi Y."/>
            <person name="Uohara A."/>
        </authorList>
    </citation>
    <scope>NUCLEOTIDE SEQUENCE [LARGE SCALE GENOMIC DNA]</scope>
    <source>
        <strain evidence="1 2">NBRC 108638</strain>
    </source>
</reference>